<dbReference type="GO" id="GO:0016020">
    <property type="term" value="C:membrane"/>
    <property type="evidence" value="ECO:0007669"/>
    <property type="project" value="UniProtKB-SubCell"/>
</dbReference>
<feature type="domain" description="Bacterial virulence protein VirB8" evidence="6">
    <location>
        <begin position="29"/>
        <end position="232"/>
    </location>
</feature>
<evidence type="ECO:0000256" key="1">
    <source>
        <dbReference type="ARBA" id="ARBA00004167"/>
    </source>
</evidence>
<name>A0AAW4U3I2_9FIRM</name>
<reference evidence="7" key="1">
    <citation type="submission" date="2021-10" db="EMBL/GenBank/DDBJ databases">
        <title>Collection of gut derived symbiotic bacterial strains cultured from healthy donors.</title>
        <authorList>
            <person name="Lin H."/>
            <person name="Littmann E."/>
            <person name="Claire K."/>
            <person name="Pamer E."/>
        </authorList>
    </citation>
    <scope>NUCLEOTIDE SEQUENCE</scope>
    <source>
        <strain evidence="7">MSK.7.16</strain>
    </source>
</reference>
<dbReference type="EMBL" id="JAJCGD010000035">
    <property type="protein sequence ID" value="MCB6829085.1"/>
    <property type="molecule type" value="Genomic_DNA"/>
</dbReference>
<evidence type="ECO:0000256" key="2">
    <source>
        <dbReference type="ARBA" id="ARBA00022692"/>
    </source>
</evidence>
<evidence type="ECO:0000313" key="8">
    <source>
        <dbReference type="Proteomes" id="UP001198190"/>
    </source>
</evidence>
<comment type="subcellular location">
    <subcellularLocation>
        <location evidence="1">Membrane</location>
        <topology evidence="1">Single-pass membrane protein</topology>
    </subcellularLocation>
</comment>
<proteinExistence type="predicted"/>
<dbReference type="AlphaFoldDB" id="A0AAW4U3I2"/>
<sequence>MSIKDFLKPAPYINNTNPINPSDRAKNDYDVELSKLTNDRFNLLRLVAILAFVIVIMTISLIYFATKSEIKPYIVEVDTQTGIVRNAGYLQEQKYEPQEVAKKYFITDFIKKMREIPLDPVLYKRNINSSYAFLSRDAMGKLNHYLQSEDIAKALGHKTVQVEINVILPLTESNNSYQVRWIETRYSLDTGNKETVEMSGVFTIAVKPPENEEMALKNPLGIYITDFSWDKEAVKQDKNKK</sequence>
<dbReference type="RefSeq" id="WP_008537519.1">
    <property type="nucleotide sequence ID" value="NZ_BSQS01000004.1"/>
</dbReference>
<organism evidence="7 8">
    <name type="scientific">Megamonas funiformis</name>
    <dbReference type="NCBI Taxonomy" id="437897"/>
    <lineage>
        <taxon>Bacteria</taxon>
        <taxon>Bacillati</taxon>
        <taxon>Bacillota</taxon>
        <taxon>Negativicutes</taxon>
        <taxon>Selenomonadales</taxon>
        <taxon>Selenomonadaceae</taxon>
        <taxon>Megamonas</taxon>
    </lineage>
</organism>
<dbReference type="InterPro" id="IPR035658">
    <property type="entry name" value="TrbF"/>
</dbReference>
<evidence type="ECO:0000256" key="3">
    <source>
        <dbReference type="ARBA" id="ARBA00022989"/>
    </source>
</evidence>
<dbReference type="InterPro" id="IPR032710">
    <property type="entry name" value="NTF2-like_dom_sf"/>
</dbReference>
<evidence type="ECO:0000256" key="5">
    <source>
        <dbReference type="SAM" id="Phobius"/>
    </source>
</evidence>
<dbReference type="InterPro" id="IPR007430">
    <property type="entry name" value="VirB8"/>
</dbReference>
<dbReference type="Gene3D" id="3.10.450.230">
    <property type="entry name" value="VirB8 protein"/>
    <property type="match status" value="1"/>
</dbReference>
<dbReference type="GeneID" id="62778967"/>
<gene>
    <name evidence="7" type="ORF">LIY65_10320</name>
</gene>
<dbReference type="SUPFAM" id="SSF54427">
    <property type="entry name" value="NTF2-like"/>
    <property type="match status" value="1"/>
</dbReference>
<feature type="transmembrane region" description="Helical" evidence="5">
    <location>
        <begin position="43"/>
        <end position="65"/>
    </location>
</feature>
<keyword evidence="2 5" id="KW-0812">Transmembrane</keyword>
<keyword evidence="4 5" id="KW-0472">Membrane</keyword>
<dbReference type="CDD" id="cd16425">
    <property type="entry name" value="TrbF"/>
    <property type="match status" value="1"/>
</dbReference>
<dbReference type="Proteomes" id="UP001198190">
    <property type="component" value="Unassembled WGS sequence"/>
</dbReference>
<dbReference type="Pfam" id="PF04335">
    <property type="entry name" value="VirB8"/>
    <property type="match status" value="1"/>
</dbReference>
<protein>
    <submittedName>
        <fullName evidence="7">Type IV secretion system protein</fullName>
    </submittedName>
</protein>
<evidence type="ECO:0000313" key="7">
    <source>
        <dbReference type="EMBL" id="MCB6829085.1"/>
    </source>
</evidence>
<keyword evidence="3 5" id="KW-1133">Transmembrane helix</keyword>
<accession>A0AAW4U3I2</accession>
<evidence type="ECO:0000256" key="4">
    <source>
        <dbReference type="ARBA" id="ARBA00023136"/>
    </source>
</evidence>
<evidence type="ECO:0000259" key="6">
    <source>
        <dbReference type="Pfam" id="PF04335"/>
    </source>
</evidence>
<comment type="caution">
    <text evidence="7">The sequence shown here is derived from an EMBL/GenBank/DDBJ whole genome shotgun (WGS) entry which is preliminary data.</text>
</comment>